<evidence type="ECO:0000256" key="1">
    <source>
        <dbReference type="SAM" id="Phobius"/>
    </source>
</evidence>
<gene>
    <name evidence="2" type="ORF">CSC81_18435</name>
</gene>
<feature type="transmembrane region" description="Helical" evidence="1">
    <location>
        <begin position="6"/>
        <end position="28"/>
    </location>
</feature>
<keyword evidence="1" id="KW-1133">Transmembrane helix</keyword>
<dbReference type="Proteomes" id="UP000222163">
    <property type="component" value="Unassembled WGS sequence"/>
</dbReference>
<comment type="caution">
    <text evidence="2">The sequence shown here is derived from an EMBL/GenBank/DDBJ whole genome shotgun (WGS) entry which is preliminary data.</text>
</comment>
<organism evidence="2 3">
    <name type="scientific">Tenacibaculum discolor</name>
    <dbReference type="NCBI Taxonomy" id="361581"/>
    <lineage>
        <taxon>Bacteria</taxon>
        <taxon>Pseudomonadati</taxon>
        <taxon>Bacteroidota</taxon>
        <taxon>Flavobacteriia</taxon>
        <taxon>Flavobacteriales</taxon>
        <taxon>Flavobacteriaceae</taxon>
        <taxon>Tenacibaculum</taxon>
    </lineage>
</organism>
<dbReference type="InterPro" id="IPR009838">
    <property type="entry name" value="T4SS_TraL"/>
</dbReference>
<reference evidence="2 3" key="1">
    <citation type="journal article" date="2016" name="Nat. Commun.">
        <title>Microbial interactions lead to rapid micro-scale successions on model marine particles.</title>
        <authorList>
            <person name="Datta M.S."/>
            <person name="Sliwerska E."/>
            <person name="Gore J."/>
            <person name="Polz M.F."/>
            <person name="Cordero O.X."/>
        </authorList>
    </citation>
    <scope>NUCLEOTIDE SEQUENCE [LARGE SCALE GENOMIC DNA]</scope>
    <source>
        <strain evidence="2 3">4G03</strain>
    </source>
</reference>
<evidence type="ECO:0000313" key="3">
    <source>
        <dbReference type="Proteomes" id="UP000222163"/>
    </source>
</evidence>
<proteinExistence type="predicted"/>
<name>A0A2G1BP48_9FLAO</name>
<dbReference type="GO" id="GO:0019867">
    <property type="term" value="C:outer membrane"/>
    <property type="evidence" value="ECO:0007669"/>
    <property type="project" value="InterPro"/>
</dbReference>
<sequence length="72" mass="8078">MGLGMVALGGFAAKYYISTMVVVSFIGYHWHKTRESNPAGYMKHLVNWHMPNNIWAGAFKATPPSSYREMIG</sequence>
<evidence type="ECO:0008006" key="4">
    <source>
        <dbReference type="Google" id="ProtNLM"/>
    </source>
</evidence>
<keyword evidence="1" id="KW-0812">Transmembrane</keyword>
<dbReference type="AlphaFoldDB" id="A0A2G1BP48"/>
<dbReference type="EMBL" id="PDUU01001015">
    <property type="protein sequence ID" value="PHN95822.1"/>
    <property type="molecule type" value="Genomic_DNA"/>
</dbReference>
<accession>A0A2G1BP48</accession>
<keyword evidence="1" id="KW-0472">Membrane</keyword>
<protein>
    <recommendedName>
        <fullName evidence="4">Type IV conjugative transfer system protein TraL</fullName>
    </recommendedName>
</protein>
<evidence type="ECO:0000313" key="2">
    <source>
        <dbReference type="EMBL" id="PHN95822.1"/>
    </source>
</evidence>
<dbReference type="RefSeq" id="WP_099216774.1">
    <property type="nucleotide sequence ID" value="NZ_PDUU01001015.1"/>
</dbReference>
<dbReference type="Pfam" id="PF07178">
    <property type="entry name" value="TraL"/>
    <property type="match status" value="1"/>
</dbReference>